<keyword evidence="8" id="KW-1185">Reference proteome</keyword>
<dbReference type="STRING" id="1220554.GCA_001552135_02881"/>
<feature type="domain" description="O-methyltransferase dimerisation" evidence="6">
    <location>
        <begin position="18"/>
        <end position="85"/>
    </location>
</feature>
<evidence type="ECO:0000313" key="8">
    <source>
        <dbReference type="Proteomes" id="UP000323380"/>
    </source>
</evidence>
<dbReference type="GO" id="GO:0032259">
    <property type="term" value="P:methylation"/>
    <property type="evidence" value="ECO:0007669"/>
    <property type="project" value="UniProtKB-KW"/>
</dbReference>
<gene>
    <name evidence="7" type="ORF">FXF69_22340</name>
</gene>
<dbReference type="GO" id="GO:0008171">
    <property type="term" value="F:O-methyltransferase activity"/>
    <property type="evidence" value="ECO:0007669"/>
    <property type="project" value="InterPro"/>
</dbReference>
<keyword evidence="3" id="KW-0949">S-adenosyl-L-methionine</keyword>
<dbReference type="PANTHER" id="PTHR43712:SF2">
    <property type="entry name" value="O-METHYLTRANSFERASE CICE"/>
    <property type="match status" value="1"/>
</dbReference>
<evidence type="ECO:0000259" key="5">
    <source>
        <dbReference type="Pfam" id="PF00891"/>
    </source>
</evidence>
<dbReference type="Gene3D" id="3.40.50.150">
    <property type="entry name" value="Vaccinia Virus protein VP39"/>
    <property type="match status" value="1"/>
</dbReference>
<dbReference type="PROSITE" id="PS51683">
    <property type="entry name" value="SAM_OMT_II"/>
    <property type="match status" value="1"/>
</dbReference>
<evidence type="ECO:0000256" key="4">
    <source>
        <dbReference type="PIRSR" id="PIRSR005739-1"/>
    </source>
</evidence>
<dbReference type="GO" id="GO:0046983">
    <property type="term" value="F:protein dimerization activity"/>
    <property type="evidence" value="ECO:0007669"/>
    <property type="project" value="InterPro"/>
</dbReference>
<dbReference type="InterPro" id="IPR036390">
    <property type="entry name" value="WH_DNA-bd_sf"/>
</dbReference>
<dbReference type="CDD" id="cd02440">
    <property type="entry name" value="AdoMet_MTases"/>
    <property type="match status" value="1"/>
</dbReference>
<dbReference type="SUPFAM" id="SSF53335">
    <property type="entry name" value="S-adenosyl-L-methionine-dependent methyltransferases"/>
    <property type="match status" value="1"/>
</dbReference>
<dbReference type="PIRSF" id="PIRSF005739">
    <property type="entry name" value="O-mtase"/>
    <property type="match status" value="1"/>
</dbReference>
<dbReference type="AlphaFoldDB" id="A0A5D0NKI1"/>
<evidence type="ECO:0000256" key="2">
    <source>
        <dbReference type="ARBA" id="ARBA00022679"/>
    </source>
</evidence>
<dbReference type="RefSeq" id="WP_067890704.1">
    <property type="nucleotide sequence ID" value="NZ_VSFG01000004.1"/>
</dbReference>
<proteinExistence type="predicted"/>
<dbReference type="Pfam" id="PF00891">
    <property type="entry name" value="Methyltransf_2"/>
    <property type="match status" value="1"/>
</dbReference>
<feature type="domain" description="O-methyltransferase C-terminal" evidence="5">
    <location>
        <begin position="113"/>
        <end position="317"/>
    </location>
</feature>
<dbReference type="InterPro" id="IPR029063">
    <property type="entry name" value="SAM-dependent_MTases_sf"/>
</dbReference>
<keyword evidence="2 7" id="KW-0808">Transferase</keyword>
<dbReference type="EMBL" id="VSFG01000004">
    <property type="protein sequence ID" value="TYB44875.1"/>
    <property type="molecule type" value="Genomic_DNA"/>
</dbReference>
<reference evidence="7 8" key="1">
    <citation type="submission" date="2019-08" db="EMBL/GenBank/DDBJ databases">
        <title>Actinomadura sp. nov. CYP1-5 isolated from mountain soil.</title>
        <authorList>
            <person name="Songsumanus A."/>
            <person name="Kuncharoen N."/>
            <person name="Kudo T."/>
            <person name="Yuki M."/>
            <person name="Igarashi Y."/>
            <person name="Tanasupawat S."/>
        </authorList>
    </citation>
    <scope>NUCLEOTIDE SEQUENCE [LARGE SCALE GENOMIC DNA]</scope>
    <source>
        <strain evidence="7 8">JCM 14158</strain>
    </source>
</reference>
<evidence type="ECO:0000259" key="6">
    <source>
        <dbReference type="Pfam" id="PF08100"/>
    </source>
</evidence>
<dbReference type="Pfam" id="PF08100">
    <property type="entry name" value="Dimerisation"/>
    <property type="match status" value="1"/>
</dbReference>
<comment type="caution">
    <text evidence="7">The sequence shown here is derived from an EMBL/GenBank/DDBJ whole genome shotgun (WGS) entry which is preliminary data.</text>
</comment>
<evidence type="ECO:0000313" key="7">
    <source>
        <dbReference type="EMBL" id="TYB44875.1"/>
    </source>
</evidence>
<protein>
    <submittedName>
        <fullName evidence="7">Methyltransferase</fullName>
    </submittedName>
</protein>
<dbReference type="Proteomes" id="UP000323380">
    <property type="component" value="Unassembled WGS sequence"/>
</dbReference>
<sequence>MAEEESRWGGELWAAADLVTPMAVRVAATLRLADHIAAGRRTPESLAAVVDADEDALRRLLAHLVTARVLSRAADGSYGLTPLGEQLRDDAPDGVRPWLDLENAIGRADLCFVELLHTVRTGEPAYPRHFGRPYWDDLSANPALGASFDALMGSRLAADAPVVADAYPWGDLGHVVDVGGGNGSLLIAILRAHPSLRGTVVDLPGPAARAAEAISAAGLSDRADARPGSFFDALPAGAGGYVLSGVLHDWDDEHAARILRRCADAVPESGRVLVLDHVADTADGPPDTEGDLRMLCYVRGRERTIGRLRELAATAGLRVDAVVPTGPRSIVEMRPAG</sequence>
<keyword evidence="1 7" id="KW-0489">Methyltransferase</keyword>
<name>A0A5D0NKI1_9ACTN</name>
<organism evidence="7 8">
    <name type="scientific">Actinomadura chibensis</name>
    <dbReference type="NCBI Taxonomy" id="392828"/>
    <lineage>
        <taxon>Bacteria</taxon>
        <taxon>Bacillati</taxon>
        <taxon>Actinomycetota</taxon>
        <taxon>Actinomycetes</taxon>
        <taxon>Streptosporangiales</taxon>
        <taxon>Thermomonosporaceae</taxon>
        <taxon>Actinomadura</taxon>
    </lineage>
</organism>
<feature type="active site" description="Proton acceptor" evidence="4">
    <location>
        <position position="248"/>
    </location>
</feature>
<dbReference type="InterPro" id="IPR036388">
    <property type="entry name" value="WH-like_DNA-bd_sf"/>
</dbReference>
<dbReference type="InterPro" id="IPR016461">
    <property type="entry name" value="COMT-like"/>
</dbReference>
<dbReference type="Gene3D" id="1.10.287.1350">
    <property type="match status" value="1"/>
</dbReference>
<dbReference type="PANTHER" id="PTHR43712">
    <property type="entry name" value="PUTATIVE (AFU_ORTHOLOGUE AFUA_4G14580)-RELATED"/>
    <property type="match status" value="1"/>
</dbReference>
<dbReference type="InterPro" id="IPR012967">
    <property type="entry name" value="COMT_dimerisation"/>
</dbReference>
<dbReference type="Gene3D" id="1.10.10.10">
    <property type="entry name" value="Winged helix-like DNA-binding domain superfamily/Winged helix DNA-binding domain"/>
    <property type="match status" value="1"/>
</dbReference>
<dbReference type="SUPFAM" id="SSF46785">
    <property type="entry name" value="Winged helix' DNA-binding domain"/>
    <property type="match status" value="1"/>
</dbReference>
<accession>A0A5D0NKI1</accession>
<evidence type="ECO:0000256" key="3">
    <source>
        <dbReference type="ARBA" id="ARBA00022691"/>
    </source>
</evidence>
<dbReference type="InterPro" id="IPR001077">
    <property type="entry name" value="COMT_C"/>
</dbReference>
<evidence type="ECO:0000256" key="1">
    <source>
        <dbReference type="ARBA" id="ARBA00022603"/>
    </source>
</evidence>